<keyword evidence="1" id="KW-0433">Leucine-rich repeat</keyword>
<evidence type="ECO:0000256" key="2">
    <source>
        <dbReference type="ARBA" id="ARBA00022737"/>
    </source>
</evidence>
<dbReference type="GeneID" id="117646395"/>
<evidence type="ECO:0000256" key="1">
    <source>
        <dbReference type="ARBA" id="ARBA00022614"/>
    </source>
</evidence>
<feature type="compositionally biased region" description="Pro residues" evidence="3">
    <location>
        <begin position="241"/>
        <end position="250"/>
    </location>
</feature>
<name>A0A6P8YZS9_THRPL</name>
<feature type="compositionally biased region" description="Basic and acidic residues" evidence="3">
    <location>
        <begin position="414"/>
        <end position="431"/>
    </location>
</feature>
<dbReference type="GO" id="GO:0097733">
    <property type="term" value="C:photoreceptor cell cilium"/>
    <property type="evidence" value="ECO:0007669"/>
    <property type="project" value="UniProtKB-ARBA"/>
</dbReference>
<feature type="compositionally biased region" description="Basic and acidic residues" evidence="3">
    <location>
        <begin position="132"/>
        <end position="142"/>
    </location>
</feature>
<evidence type="ECO:0000313" key="5">
    <source>
        <dbReference type="RefSeq" id="XP_034243180.1"/>
    </source>
</evidence>
<reference evidence="5" key="1">
    <citation type="submission" date="2025-08" db="UniProtKB">
        <authorList>
            <consortium name="RefSeq"/>
        </authorList>
    </citation>
    <scope>IDENTIFICATION</scope>
    <source>
        <tissue evidence="5">Total insect</tissue>
    </source>
</reference>
<dbReference type="RefSeq" id="XP_034243180.1">
    <property type="nucleotide sequence ID" value="XM_034387289.1"/>
</dbReference>
<dbReference type="InterPro" id="IPR032675">
    <property type="entry name" value="LRR_dom_sf"/>
</dbReference>
<gene>
    <name evidence="5" type="primary">LOC117646395</name>
</gene>
<dbReference type="Proteomes" id="UP000515158">
    <property type="component" value="Unplaced"/>
</dbReference>
<dbReference type="PANTHER" id="PTHR18849:SF0">
    <property type="entry name" value="CILIA- AND FLAGELLA-ASSOCIATED PROTEIN 410-RELATED"/>
    <property type="match status" value="1"/>
</dbReference>
<dbReference type="GO" id="GO:0036064">
    <property type="term" value="C:ciliary basal body"/>
    <property type="evidence" value="ECO:0007669"/>
    <property type="project" value="UniProtKB-ARBA"/>
</dbReference>
<dbReference type="PANTHER" id="PTHR18849">
    <property type="entry name" value="LEUCINE RICH REPEAT PROTEIN"/>
    <property type="match status" value="1"/>
</dbReference>
<dbReference type="Pfam" id="PF14580">
    <property type="entry name" value="LRR_9"/>
    <property type="match status" value="1"/>
</dbReference>
<dbReference type="InterPro" id="IPR001611">
    <property type="entry name" value="Leu-rich_rpt"/>
</dbReference>
<dbReference type="FunFam" id="3.80.10.10:FF:000094">
    <property type="entry name" value="protein C21orf2 isoform X1"/>
    <property type="match status" value="1"/>
</dbReference>
<dbReference type="InParanoid" id="A0A6P8YZS9"/>
<evidence type="ECO:0000313" key="4">
    <source>
        <dbReference type="Proteomes" id="UP000515158"/>
    </source>
</evidence>
<feature type="region of interest" description="Disordered" evidence="3">
    <location>
        <begin position="385"/>
        <end position="431"/>
    </location>
</feature>
<feature type="compositionally biased region" description="Polar residues" evidence="3">
    <location>
        <begin position="270"/>
        <end position="292"/>
    </location>
</feature>
<dbReference type="OrthoDB" id="1517790at2759"/>
<feature type="compositionally biased region" description="Low complexity" evidence="3">
    <location>
        <begin position="174"/>
        <end position="189"/>
    </location>
</feature>
<keyword evidence="2" id="KW-0677">Repeat</keyword>
<dbReference type="Gene3D" id="3.80.10.10">
    <property type="entry name" value="Ribonuclease Inhibitor"/>
    <property type="match status" value="1"/>
</dbReference>
<feature type="compositionally biased region" description="Basic and acidic residues" evidence="3">
    <location>
        <begin position="314"/>
        <end position="324"/>
    </location>
</feature>
<feature type="compositionally biased region" description="Low complexity" evidence="3">
    <location>
        <begin position="197"/>
        <end position="208"/>
    </location>
</feature>
<dbReference type="AlphaFoldDB" id="A0A6P8YZS9"/>
<proteinExistence type="predicted"/>
<dbReference type="PROSITE" id="PS51450">
    <property type="entry name" value="LRR"/>
    <property type="match status" value="1"/>
</dbReference>
<keyword evidence="4" id="KW-1185">Reference proteome</keyword>
<protein>
    <submittedName>
        <fullName evidence="5">Trithorax group protein osa isoform X1</fullName>
    </submittedName>
</protein>
<evidence type="ECO:0000256" key="3">
    <source>
        <dbReference type="SAM" id="MobiDB-lite"/>
    </source>
</evidence>
<dbReference type="GO" id="GO:0007010">
    <property type="term" value="P:cytoskeleton organization"/>
    <property type="evidence" value="ECO:0007669"/>
    <property type="project" value="TreeGrafter"/>
</dbReference>
<accession>A0A6P8YZS9</accession>
<dbReference type="SUPFAM" id="SSF52058">
    <property type="entry name" value="L domain-like"/>
    <property type="match status" value="1"/>
</dbReference>
<sequence length="496" mass="55598">MARLTEEMVVARTKQSDIGQVTKLNCWGSELSDVRLLRRMQNVEVLSLSVNKIRSLEDFQHCRNLVELFVRKNEIADLNQILYLQHLPKLRNLWLEENPCANEDEYRYTVLRALPSLKTLDKVPVQPEEVQDAMRRGRDLTHPQDPQDSEYWEPQPQNDSQSPLRDCSPPPAAPVAYQPQRTEPQQAAPQQPPQHSPPAAEKQQPQQPLSEPPRTPQQPQAPDSTGAEDGRTGEESSASPSCPPARPSNSPPSTVSPAPQPNGPRRTVQAPVQSSTQQATQGLGPVPQSQGPVGQRSPPRCAVDTQGGTFTRKPSRDYIIRNADDMPVGGGGGQYYYEDGDLQYQRQPQNIPPQQYVYEDPPIEDEPPVVLRQPHRMSNGGYHDVLMNQGDNSSSDGSGGMYRERSRPVSTVEDDSRQTCERNNRQTHERLSSAAQRLANDRMTCNTNQRAPYPRRPITRSSNLLSAVLCLVKELDYPSLEVVEMAVKCRMDELED</sequence>
<dbReference type="KEGG" id="tpal:117646395"/>
<dbReference type="FunCoup" id="A0A6P8YZS9">
    <property type="interactions" value="1"/>
</dbReference>
<feature type="region of interest" description="Disordered" evidence="3">
    <location>
        <begin position="123"/>
        <end position="347"/>
    </location>
</feature>
<organism evidence="5">
    <name type="scientific">Thrips palmi</name>
    <name type="common">Melon thrips</name>
    <dbReference type="NCBI Taxonomy" id="161013"/>
    <lineage>
        <taxon>Eukaryota</taxon>
        <taxon>Metazoa</taxon>
        <taxon>Ecdysozoa</taxon>
        <taxon>Arthropoda</taxon>
        <taxon>Hexapoda</taxon>
        <taxon>Insecta</taxon>
        <taxon>Pterygota</taxon>
        <taxon>Neoptera</taxon>
        <taxon>Paraneoptera</taxon>
        <taxon>Thysanoptera</taxon>
        <taxon>Terebrantia</taxon>
        <taxon>Thripoidea</taxon>
        <taxon>Thripidae</taxon>
        <taxon>Thrips</taxon>
    </lineage>
</organism>